<evidence type="ECO:0000313" key="1">
    <source>
        <dbReference type="EMBL" id="MCX7572264.1"/>
    </source>
</evidence>
<organism evidence="1 2">
    <name type="scientific">Tumebacillus lacus</name>
    <dbReference type="NCBI Taxonomy" id="2995335"/>
    <lineage>
        <taxon>Bacteria</taxon>
        <taxon>Bacillati</taxon>
        <taxon>Bacillota</taxon>
        <taxon>Bacilli</taxon>
        <taxon>Bacillales</taxon>
        <taxon>Alicyclobacillaceae</taxon>
        <taxon>Tumebacillus</taxon>
    </lineage>
</organism>
<dbReference type="Pfam" id="PF13419">
    <property type="entry name" value="HAD_2"/>
    <property type="match status" value="1"/>
</dbReference>
<protein>
    <submittedName>
        <fullName evidence="1">HAD hydrolase-like protein</fullName>
    </submittedName>
</protein>
<dbReference type="Gene3D" id="3.40.50.1000">
    <property type="entry name" value="HAD superfamily/HAD-like"/>
    <property type="match status" value="1"/>
</dbReference>
<dbReference type="RefSeq" id="WP_267153515.1">
    <property type="nucleotide sequence ID" value="NZ_JAPMLT010000018.1"/>
</dbReference>
<proteinExistence type="predicted"/>
<dbReference type="Gene3D" id="1.10.150.240">
    <property type="entry name" value="Putative phosphatase, domain 2"/>
    <property type="match status" value="1"/>
</dbReference>
<dbReference type="PANTHER" id="PTHR43434:SF1">
    <property type="entry name" value="PHOSPHOGLYCOLATE PHOSPHATASE"/>
    <property type="match status" value="1"/>
</dbReference>
<evidence type="ECO:0000313" key="2">
    <source>
        <dbReference type="Proteomes" id="UP001208017"/>
    </source>
</evidence>
<dbReference type="Proteomes" id="UP001208017">
    <property type="component" value="Unassembled WGS sequence"/>
</dbReference>
<sequence length="227" mass="25446">MNATHPIQAVIFDVDGTLYQTERVAVPAFRRTFEDLRNESLYDGETPSEDRILSCFGMTIPELWETLLPDADMNVRDRANEMLAHHEIALMKEGEGRLYKGVRKVLTSLHNRNIPLFVCSNGEKRYVDTVLKTTGICSLFTQCYAAGAYKTEKKSDLLAILLRDHDLINAQAVMVGDRKSDITAGIDNRIPTVGCDFGFAGEDELAQATVKIKSFDELSDILDQLVR</sequence>
<dbReference type="SFLD" id="SFLDG01129">
    <property type="entry name" value="C1.5:_HAD__Beta-PGM__Phosphata"/>
    <property type="match status" value="1"/>
</dbReference>
<dbReference type="InterPro" id="IPR023198">
    <property type="entry name" value="PGP-like_dom2"/>
</dbReference>
<comment type="caution">
    <text evidence="1">The sequence shown here is derived from an EMBL/GenBank/DDBJ whole genome shotgun (WGS) entry which is preliminary data.</text>
</comment>
<accession>A0ABT3X5T8</accession>
<dbReference type="InterPro" id="IPR023214">
    <property type="entry name" value="HAD_sf"/>
</dbReference>
<dbReference type="PANTHER" id="PTHR43434">
    <property type="entry name" value="PHOSPHOGLYCOLATE PHOSPHATASE"/>
    <property type="match status" value="1"/>
</dbReference>
<dbReference type="SFLD" id="SFLDS00003">
    <property type="entry name" value="Haloacid_Dehalogenase"/>
    <property type="match status" value="1"/>
</dbReference>
<dbReference type="InterPro" id="IPR036412">
    <property type="entry name" value="HAD-like_sf"/>
</dbReference>
<dbReference type="EMBL" id="JAPMLT010000018">
    <property type="protein sequence ID" value="MCX7572264.1"/>
    <property type="molecule type" value="Genomic_DNA"/>
</dbReference>
<dbReference type="SUPFAM" id="SSF56784">
    <property type="entry name" value="HAD-like"/>
    <property type="match status" value="1"/>
</dbReference>
<dbReference type="InterPro" id="IPR041492">
    <property type="entry name" value="HAD_2"/>
</dbReference>
<keyword evidence="2" id="KW-1185">Reference proteome</keyword>
<gene>
    <name evidence="1" type="ORF">OS242_20360</name>
</gene>
<name>A0ABT3X5T8_9BACL</name>
<dbReference type="InterPro" id="IPR050155">
    <property type="entry name" value="HAD-like_hydrolase_sf"/>
</dbReference>
<reference evidence="1 2" key="1">
    <citation type="submission" date="2022-11" db="EMBL/GenBank/DDBJ databases">
        <title>Study of microbial diversity in lake waters.</title>
        <authorList>
            <person name="Zhang J."/>
        </authorList>
    </citation>
    <scope>NUCLEOTIDE SEQUENCE [LARGE SCALE GENOMIC DNA]</scope>
    <source>
        <strain evidence="1 2">DT12</strain>
    </source>
</reference>